<feature type="region of interest" description="Disordered" evidence="1">
    <location>
        <begin position="33"/>
        <end position="70"/>
    </location>
</feature>
<feature type="chain" id="PRO_5037720644" description="DUF2155 domain-containing protein" evidence="2">
    <location>
        <begin position="34"/>
        <end position="142"/>
    </location>
</feature>
<dbReference type="AlphaFoldDB" id="A0A969WB93"/>
<reference evidence="3" key="1">
    <citation type="submission" date="2020-03" db="EMBL/GenBank/DDBJ databases">
        <title>Solimonas marina sp. nov., isolated from deep seawater of the Pacific Ocean.</title>
        <authorList>
            <person name="Liu X."/>
            <person name="Lai Q."/>
            <person name="Sun F."/>
            <person name="Gai Y."/>
            <person name="Li G."/>
            <person name="Shao Z."/>
        </authorList>
    </citation>
    <scope>NUCLEOTIDE SEQUENCE</scope>
    <source>
        <strain evidence="3">C16B3</strain>
    </source>
</reference>
<organism evidence="3 4">
    <name type="scientific">Solimonas marina</name>
    <dbReference type="NCBI Taxonomy" id="2714601"/>
    <lineage>
        <taxon>Bacteria</taxon>
        <taxon>Pseudomonadati</taxon>
        <taxon>Pseudomonadota</taxon>
        <taxon>Gammaproteobacteria</taxon>
        <taxon>Nevskiales</taxon>
        <taxon>Nevskiaceae</taxon>
        <taxon>Solimonas</taxon>
    </lineage>
</organism>
<feature type="compositionally biased region" description="Low complexity" evidence="1">
    <location>
        <begin position="33"/>
        <end position="55"/>
    </location>
</feature>
<evidence type="ECO:0008006" key="5">
    <source>
        <dbReference type="Google" id="ProtNLM"/>
    </source>
</evidence>
<evidence type="ECO:0000313" key="4">
    <source>
        <dbReference type="Proteomes" id="UP000653472"/>
    </source>
</evidence>
<evidence type="ECO:0000256" key="1">
    <source>
        <dbReference type="SAM" id="MobiDB-lite"/>
    </source>
</evidence>
<gene>
    <name evidence="3" type="ORF">G7Y82_13690</name>
</gene>
<accession>A0A969WB93</accession>
<protein>
    <recommendedName>
        <fullName evidence="5">DUF2155 domain-containing protein</fullName>
    </recommendedName>
</protein>
<keyword evidence="2" id="KW-0732">Signal</keyword>
<keyword evidence="4" id="KW-1185">Reference proteome</keyword>
<dbReference type="Proteomes" id="UP000653472">
    <property type="component" value="Unassembled WGS sequence"/>
</dbReference>
<dbReference type="RefSeq" id="WP_168148684.1">
    <property type="nucleotide sequence ID" value="NZ_JAAVXB010000007.1"/>
</dbReference>
<proteinExistence type="predicted"/>
<name>A0A969WB93_9GAMM</name>
<evidence type="ECO:0000313" key="3">
    <source>
        <dbReference type="EMBL" id="NKF23368.1"/>
    </source>
</evidence>
<sequence length="142" mass="15505">MTRTSNRGVWMFDRCRPLWLALSVACTAAPAWAQTSPPTAPPTAGTSPPAAAAPALPAPPSSQDKMQRLSDEARIKHEAGLMICRYSADNKLIYEGFVQSSENGFLKIEIGAAIDRASAKPVPKFETVDVWDSVDNWWICTR</sequence>
<dbReference type="EMBL" id="JAAVXB010000007">
    <property type="protein sequence ID" value="NKF23368.1"/>
    <property type="molecule type" value="Genomic_DNA"/>
</dbReference>
<feature type="signal peptide" evidence="2">
    <location>
        <begin position="1"/>
        <end position="33"/>
    </location>
</feature>
<comment type="caution">
    <text evidence="3">The sequence shown here is derived from an EMBL/GenBank/DDBJ whole genome shotgun (WGS) entry which is preliminary data.</text>
</comment>
<evidence type="ECO:0000256" key="2">
    <source>
        <dbReference type="SAM" id="SignalP"/>
    </source>
</evidence>